<accession>A0A840I9D2</accession>
<evidence type="ECO:0000259" key="5">
    <source>
        <dbReference type="PROSITE" id="PS50968"/>
    </source>
</evidence>
<sequence length="132" mass="14640">MPADERYPSDRLYHPEHDWALIDPARPDVATFGVTWFAQDALGEIVFCDLPAVGMRVSKDETYTEMESVKAVSDVIAPLSGEVIEVNQALAHEPSLVNASPYGDGWIVRVRLGDPSERERLLDAAAYRELLA</sequence>
<reference evidence="6 7" key="1">
    <citation type="submission" date="2020-08" db="EMBL/GenBank/DDBJ databases">
        <title>Genomic Encyclopedia of Archaeal and Bacterial Type Strains, Phase II (KMG-II): from individual species to whole genera.</title>
        <authorList>
            <person name="Goeker M."/>
        </authorList>
    </citation>
    <scope>NUCLEOTIDE SEQUENCE [LARGE SCALE GENOMIC DNA]</scope>
    <source>
        <strain evidence="6 7">DSM 23288</strain>
    </source>
</reference>
<dbReference type="AlphaFoldDB" id="A0A840I9D2"/>
<organism evidence="6 7">
    <name type="scientific">Conexibacter arvalis</name>
    <dbReference type="NCBI Taxonomy" id="912552"/>
    <lineage>
        <taxon>Bacteria</taxon>
        <taxon>Bacillati</taxon>
        <taxon>Actinomycetota</taxon>
        <taxon>Thermoleophilia</taxon>
        <taxon>Solirubrobacterales</taxon>
        <taxon>Conexibacteraceae</taxon>
        <taxon>Conexibacter</taxon>
    </lineage>
</organism>
<dbReference type="PROSITE" id="PS50968">
    <property type="entry name" value="BIOTINYL_LIPOYL"/>
    <property type="match status" value="1"/>
</dbReference>
<comment type="subunit">
    <text evidence="3">The glycine cleavage system is composed of four proteins: P, T, L and H.</text>
</comment>
<dbReference type="Pfam" id="PF01597">
    <property type="entry name" value="GCV_H"/>
    <property type="match status" value="1"/>
</dbReference>
<evidence type="ECO:0000256" key="2">
    <source>
        <dbReference type="ARBA" id="ARBA00022823"/>
    </source>
</evidence>
<dbReference type="SUPFAM" id="SSF51230">
    <property type="entry name" value="Single hybrid motif"/>
    <property type="match status" value="1"/>
</dbReference>
<dbReference type="Proteomes" id="UP000585272">
    <property type="component" value="Unassembled WGS sequence"/>
</dbReference>
<comment type="similarity">
    <text evidence="1 3">Belongs to the GcvH family.</text>
</comment>
<dbReference type="EMBL" id="JACHNU010000001">
    <property type="protein sequence ID" value="MBB4660540.1"/>
    <property type="molecule type" value="Genomic_DNA"/>
</dbReference>
<keyword evidence="7" id="KW-1185">Reference proteome</keyword>
<dbReference type="NCBIfam" id="NF002270">
    <property type="entry name" value="PRK01202.1"/>
    <property type="match status" value="1"/>
</dbReference>
<dbReference type="CDD" id="cd06848">
    <property type="entry name" value="GCS_H"/>
    <property type="match status" value="1"/>
</dbReference>
<evidence type="ECO:0000256" key="4">
    <source>
        <dbReference type="PIRSR" id="PIRSR617453-50"/>
    </source>
</evidence>
<dbReference type="InterPro" id="IPR002930">
    <property type="entry name" value="GCV_H"/>
</dbReference>
<dbReference type="InterPro" id="IPR017453">
    <property type="entry name" value="GCV_H_sub"/>
</dbReference>
<comment type="function">
    <text evidence="3">The glycine cleavage system catalyzes the degradation of glycine. The H protein shuttles the methylamine group of glycine from the P protein to the T protein.</text>
</comment>
<feature type="modified residue" description="N6-lipoyllysine" evidence="3 4">
    <location>
        <position position="70"/>
    </location>
</feature>
<dbReference type="HAMAP" id="MF_00272">
    <property type="entry name" value="GcvH"/>
    <property type="match status" value="1"/>
</dbReference>
<comment type="caution">
    <text evidence="6">The sequence shown here is derived from an EMBL/GenBank/DDBJ whole genome shotgun (WGS) entry which is preliminary data.</text>
</comment>
<dbReference type="PANTHER" id="PTHR11715:SF3">
    <property type="entry name" value="GLYCINE CLEAVAGE SYSTEM H PROTEIN-RELATED"/>
    <property type="match status" value="1"/>
</dbReference>
<protein>
    <recommendedName>
        <fullName evidence="3">Glycine cleavage system H protein</fullName>
    </recommendedName>
</protein>
<name>A0A840I9D2_9ACTN</name>
<dbReference type="RefSeq" id="WP_183337958.1">
    <property type="nucleotide sequence ID" value="NZ_JACHNU010000001.1"/>
</dbReference>
<dbReference type="GO" id="GO:0019464">
    <property type="term" value="P:glycine decarboxylation via glycine cleavage system"/>
    <property type="evidence" value="ECO:0007669"/>
    <property type="project" value="UniProtKB-UniRule"/>
</dbReference>
<dbReference type="GO" id="GO:0009249">
    <property type="term" value="P:protein lipoylation"/>
    <property type="evidence" value="ECO:0007669"/>
    <property type="project" value="TreeGrafter"/>
</dbReference>
<dbReference type="PANTHER" id="PTHR11715">
    <property type="entry name" value="GLYCINE CLEAVAGE SYSTEM H PROTEIN"/>
    <property type="match status" value="1"/>
</dbReference>
<gene>
    <name evidence="3" type="primary">gcvH</name>
    <name evidence="6" type="ORF">BDZ31_000113</name>
</gene>
<evidence type="ECO:0000256" key="3">
    <source>
        <dbReference type="HAMAP-Rule" id="MF_00272"/>
    </source>
</evidence>
<evidence type="ECO:0000313" key="6">
    <source>
        <dbReference type="EMBL" id="MBB4660540.1"/>
    </source>
</evidence>
<dbReference type="Gene3D" id="2.40.50.100">
    <property type="match status" value="1"/>
</dbReference>
<keyword evidence="2 3" id="KW-0450">Lipoyl</keyword>
<proteinExistence type="inferred from homology"/>
<feature type="domain" description="Lipoyl-binding" evidence="5">
    <location>
        <begin position="29"/>
        <end position="111"/>
    </location>
</feature>
<dbReference type="GO" id="GO:0005829">
    <property type="term" value="C:cytosol"/>
    <property type="evidence" value="ECO:0007669"/>
    <property type="project" value="TreeGrafter"/>
</dbReference>
<evidence type="ECO:0000256" key="1">
    <source>
        <dbReference type="ARBA" id="ARBA00009249"/>
    </source>
</evidence>
<evidence type="ECO:0000313" key="7">
    <source>
        <dbReference type="Proteomes" id="UP000585272"/>
    </source>
</evidence>
<dbReference type="GO" id="GO:0005960">
    <property type="term" value="C:glycine cleavage complex"/>
    <property type="evidence" value="ECO:0007669"/>
    <property type="project" value="InterPro"/>
</dbReference>
<dbReference type="NCBIfam" id="TIGR00527">
    <property type="entry name" value="gcvH"/>
    <property type="match status" value="1"/>
</dbReference>
<dbReference type="InterPro" id="IPR011053">
    <property type="entry name" value="Single_hybrid_motif"/>
</dbReference>
<dbReference type="InterPro" id="IPR000089">
    <property type="entry name" value="Biotin_lipoyl"/>
</dbReference>
<comment type="cofactor">
    <cofactor evidence="3">
        <name>(R)-lipoate</name>
        <dbReference type="ChEBI" id="CHEBI:83088"/>
    </cofactor>
    <text evidence="3">Binds 1 lipoyl cofactor covalently.</text>
</comment>
<dbReference type="InterPro" id="IPR033753">
    <property type="entry name" value="GCV_H/Fam206"/>
</dbReference>